<comment type="caution">
    <text evidence="2">The sequence shown here is derived from an EMBL/GenBank/DDBJ whole genome shotgun (WGS) entry which is preliminary data.</text>
</comment>
<proteinExistence type="predicted"/>
<organism evidence="2 3">
    <name type="scientific">Alkalicoccobacillus porphyridii</name>
    <dbReference type="NCBI Taxonomy" id="2597270"/>
    <lineage>
        <taxon>Bacteria</taxon>
        <taxon>Bacillati</taxon>
        <taxon>Bacillota</taxon>
        <taxon>Bacilli</taxon>
        <taxon>Bacillales</taxon>
        <taxon>Bacillaceae</taxon>
        <taxon>Alkalicoccobacillus</taxon>
    </lineage>
</organism>
<sequence length="91" mass="10022">MGLKKWLVFSAVAGAVSGTAIWLNDESRRARVSKVIRNSYQKVSNKVTPGGEKSTEELGNPIPESADSKMVGEGALYSVQRYNEKQQLNHK</sequence>
<feature type="region of interest" description="Disordered" evidence="1">
    <location>
        <begin position="44"/>
        <end position="69"/>
    </location>
</feature>
<evidence type="ECO:0000313" key="2">
    <source>
        <dbReference type="EMBL" id="TSB46160.1"/>
    </source>
</evidence>
<gene>
    <name evidence="2" type="ORF">FN960_12410</name>
</gene>
<evidence type="ECO:0000256" key="1">
    <source>
        <dbReference type="SAM" id="MobiDB-lite"/>
    </source>
</evidence>
<protein>
    <recommendedName>
        <fullName evidence="4">YtxH domain-containing protein</fullName>
    </recommendedName>
</protein>
<reference evidence="2 3" key="1">
    <citation type="submission" date="2019-07" db="EMBL/GenBank/DDBJ databases">
        <authorList>
            <person name="Park Y.J."/>
            <person name="Jeong S.E."/>
            <person name="Jung H.S."/>
        </authorList>
    </citation>
    <scope>NUCLEOTIDE SEQUENCE [LARGE SCALE GENOMIC DNA]</scope>
    <source>
        <strain evidence="3">P16(2019)</strain>
    </source>
</reference>
<keyword evidence="3" id="KW-1185">Reference proteome</keyword>
<dbReference type="Proteomes" id="UP000318521">
    <property type="component" value="Unassembled WGS sequence"/>
</dbReference>
<dbReference type="OrthoDB" id="2390014at2"/>
<accession>A0A553ZXI2</accession>
<evidence type="ECO:0000313" key="3">
    <source>
        <dbReference type="Proteomes" id="UP000318521"/>
    </source>
</evidence>
<evidence type="ECO:0008006" key="4">
    <source>
        <dbReference type="Google" id="ProtNLM"/>
    </source>
</evidence>
<dbReference type="EMBL" id="VLXZ01000007">
    <property type="protein sequence ID" value="TSB46160.1"/>
    <property type="molecule type" value="Genomic_DNA"/>
</dbReference>
<dbReference type="AlphaFoldDB" id="A0A553ZXI2"/>
<name>A0A553ZXI2_9BACI</name>
<dbReference type="RefSeq" id="WP_143849054.1">
    <property type="nucleotide sequence ID" value="NZ_VLXZ01000007.1"/>
</dbReference>